<feature type="region of interest" description="Disordered" evidence="1">
    <location>
        <begin position="1"/>
        <end position="72"/>
    </location>
</feature>
<sequence>MWGGGSRGEVQRGRLTRDSTRNSGRWPADSRGQGTRFGLHAAPPGGGTGPRGDRTRCPYRLPAGASTSSRARWGRRRGALRRARHVTADELAELVCQETFCIGNLTCVGQITACDAGSSYAWAKVIPAATPRQRHASSPMSLSLCSPRRGGSSAVCSRIGEARTRAGSTKRIGPRDHPLADEPAARTDERVRGAAPRGRSSTSTGGGRSDGGVSPARQLQT</sequence>
<feature type="compositionally biased region" description="Basic and acidic residues" evidence="1">
    <location>
        <begin position="173"/>
        <end position="192"/>
    </location>
</feature>
<evidence type="ECO:0000256" key="1">
    <source>
        <dbReference type="SAM" id="MobiDB-lite"/>
    </source>
</evidence>
<evidence type="ECO:0000313" key="3">
    <source>
        <dbReference type="Proteomes" id="UP000287233"/>
    </source>
</evidence>
<proteinExistence type="predicted"/>
<organism evidence="2 3">
    <name type="scientific">Bipolaricaulis sibiricus</name>
    <dbReference type="NCBI Taxonomy" id="2501609"/>
    <lineage>
        <taxon>Bacteria</taxon>
        <taxon>Candidatus Bipolaricaulota</taxon>
        <taxon>Candidatus Bipolaricaulia</taxon>
        <taxon>Candidatus Bipolaricaulales</taxon>
        <taxon>Candidatus Bipolaricaulaceae</taxon>
        <taxon>Candidatus Bipolaricaulis</taxon>
    </lineage>
</organism>
<feature type="region of interest" description="Disordered" evidence="1">
    <location>
        <begin position="160"/>
        <end position="221"/>
    </location>
</feature>
<accession>A0A410FV95</accession>
<reference evidence="3" key="1">
    <citation type="submission" date="2018-12" db="EMBL/GenBank/DDBJ databases">
        <title>Complete genome sequence of an uncultured bacterium of the candidate phylum Bipolaricaulota.</title>
        <authorList>
            <person name="Kadnikov V.V."/>
            <person name="Mardanov A.V."/>
            <person name="Beletsky A.V."/>
            <person name="Frank Y.A."/>
            <person name="Karnachuk O.V."/>
            <person name="Ravin N.V."/>
        </authorList>
    </citation>
    <scope>NUCLEOTIDE SEQUENCE [LARGE SCALE GENOMIC DNA]</scope>
</reference>
<dbReference type="EMBL" id="CP034928">
    <property type="protein sequence ID" value="QAA76953.1"/>
    <property type="molecule type" value="Genomic_DNA"/>
</dbReference>
<protein>
    <submittedName>
        <fullName evidence="2">Uncharacterized protein</fullName>
    </submittedName>
</protein>
<feature type="compositionally biased region" description="Basic and acidic residues" evidence="1">
    <location>
        <begin position="9"/>
        <end position="20"/>
    </location>
</feature>
<gene>
    <name evidence="2" type="ORF">BIP78_1187</name>
</gene>
<evidence type="ECO:0000313" key="2">
    <source>
        <dbReference type="EMBL" id="QAA76953.1"/>
    </source>
</evidence>
<dbReference type="KEGG" id="bih:BIP78_1187"/>
<name>A0A410FV95_BIPS1</name>
<dbReference type="AlphaFoldDB" id="A0A410FV95"/>
<dbReference type="Proteomes" id="UP000287233">
    <property type="component" value="Chromosome"/>
</dbReference>